<feature type="transmembrane region" description="Helical" evidence="1">
    <location>
        <begin position="109"/>
        <end position="126"/>
    </location>
</feature>
<dbReference type="Proteomes" id="UP000236884">
    <property type="component" value="Chromosome"/>
</dbReference>
<reference evidence="2 3" key="1">
    <citation type="submission" date="2015-08" db="EMBL/GenBank/DDBJ databases">
        <title>Investigation of the bacterial diversity of lava forest soil.</title>
        <authorList>
            <person name="Lee J.S."/>
        </authorList>
    </citation>
    <scope>NUCLEOTIDE SEQUENCE [LARGE SCALE GENOMIC DNA]</scope>
    <source>
        <strain evidence="2 3">GJW-30</strain>
    </source>
</reference>
<keyword evidence="1" id="KW-1133">Transmembrane helix</keyword>
<evidence type="ECO:0000256" key="1">
    <source>
        <dbReference type="SAM" id="Phobius"/>
    </source>
</evidence>
<protein>
    <submittedName>
        <fullName evidence="2">Uncharacterized protein</fullName>
    </submittedName>
</protein>
<name>A0A0S3PVX2_9BRAD</name>
<dbReference type="EMBL" id="AP014946">
    <property type="protein sequence ID" value="BAT60030.1"/>
    <property type="molecule type" value="Genomic_DNA"/>
</dbReference>
<keyword evidence="1" id="KW-0812">Transmembrane</keyword>
<keyword evidence="3" id="KW-1185">Reference proteome</keyword>
<dbReference type="AlphaFoldDB" id="A0A0S3PVX2"/>
<keyword evidence="1" id="KW-0472">Membrane</keyword>
<gene>
    <name evidence="2" type="ORF">GJW-30_1_02565</name>
</gene>
<organism evidence="2 3">
    <name type="scientific">Variibacter gotjawalensis</name>
    <dbReference type="NCBI Taxonomy" id="1333996"/>
    <lineage>
        <taxon>Bacteria</taxon>
        <taxon>Pseudomonadati</taxon>
        <taxon>Pseudomonadota</taxon>
        <taxon>Alphaproteobacteria</taxon>
        <taxon>Hyphomicrobiales</taxon>
        <taxon>Nitrobacteraceae</taxon>
        <taxon>Variibacter</taxon>
    </lineage>
</organism>
<dbReference type="KEGG" id="vgo:GJW-30_1_02565"/>
<evidence type="ECO:0000313" key="3">
    <source>
        <dbReference type="Proteomes" id="UP000236884"/>
    </source>
</evidence>
<proteinExistence type="predicted"/>
<sequence>MALSGEAILAVERTFAIRFSDIELQSFSTVGQMFDVVRAKVFATGAHATSIAYQRVRNVLSGYAAANEIVADARLSDLIEMPAYKFHALLERQTGLNVPGFHFSRMGNVGLALILAGAILMIAPLIIAMPKWLGFVSFIAGVGLMYADERQLPDATLGDFSRELAALNAASLARPSPADETALRDALVRVLKAETGTHGTITPATRLL</sequence>
<evidence type="ECO:0000313" key="2">
    <source>
        <dbReference type="EMBL" id="BAT60030.1"/>
    </source>
</evidence>
<accession>A0A0S3PVX2</accession>